<dbReference type="HAMAP" id="MF_00354">
    <property type="entry name" value="Idi_2"/>
    <property type="match status" value="1"/>
</dbReference>
<protein>
    <submittedName>
        <fullName evidence="12">Isopentenyl-diphosphate delta-isomerase, putative</fullName>
        <ecNumber evidence="12">5.3.3.2</ecNumber>
    </submittedName>
</protein>
<keyword evidence="13" id="KW-1185">Reference proteome</keyword>
<name>B0EVB4_ENTDS</name>
<keyword evidence="9 12" id="KW-0413">Isomerase</keyword>
<evidence type="ECO:0000256" key="1">
    <source>
        <dbReference type="ARBA" id="ARBA00001917"/>
    </source>
</evidence>
<evidence type="ECO:0000313" key="12">
    <source>
        <dbReference type="EMBL" id="EDR21526.1"/>
    </source>
</evidence>
<dbReference type="OrthoDB" id="25826at2759"/>
<dbReference type="PIRSF" id="PIRSF003314">
    <property type="entry name" value="IPP_isomerase"/>
    <property type="match status" value="1"/>
</dbReference>
<evidence type="ECO:0000256" key="8">
    <source>
        <dbReference type="ARBA" id="ARBA00023229"/>
    </source>
</evidence>
<dbReference type="Gene3D" id="3.20.20.70">
    <property type="entry name" value="Aldolase class I"/>
    <property type="match status" value="1"/>
</dbReference>
<dbReference type="VEuPathDB" id="AmoebaDB:EDI_289600"/>
<dbReference type="NCBIfam" id="TIGR02151">
    <property type="entry name" value="IPP_isom_2"/>
    <property type="match status" value="1"/>
</dbReference>
<dbReference type="GeneID" id="5886874"/>
<proteinExistence type="inferred from homology"/>
<dbReference type="RefSeq" id="XP_001741990.1">
    <property type="nucleotide sequence ID" value="XM_001741938.1"/>
</dbReference>
<keyword evidence="7" id="KW-0521">NADP</keyword>
<dbReference type="GO" id="GO:0004452">
    <property type="term" value="F:isopentenyl-diphosphate delta-isomerase activity"/>
    <property type="evidence" value="ECO:0007669"/>
    <property type="project" value="UniProtKB-EC"/>
</dbReference>
<evidence type="ECO:0000313" key="13">
    <source>
        <dbReference type="Proteomes" id="UP000008076"/>
    </source>
</evidence>
<dbReference type="SUPFAM" id="SSF51395">
    <property type="entry name" value="FMN-linked oxidoreductases"/>
    <property type="match status" value="1"/>
</dbReference>
<dbReference type="GO" id="GO:0008299">
    <property type="term" value="P:isoprenoid biosynthetic process"/>
    <property type="evidence" value="ECO:0007669"/>
    <property type="project" value="UniProtKB-KW"/>
</dbReference>
<evidence type="ECO:0000256" key="6">
    <source>
        <dbReference type="ARBA" id="ARBA00022842"/>
    </source>
</evidence>
<dbReference type="PANTHER" id="PTHR43665">
    <property type="entry name" value="ISOPENTENYL-DIPHOSPHATE DELTA-ISOMERASE"/>
    <property type="match status" value="1"/>
</dbReference>
<evidence type="ECO:0000259" key="11">
    <source>
        <dbReference type="Pfam" id="PF01070"/>
    </source>
</evidence>
<dbReference type="CDD" id="cd02811">
    <property type="entry name" value="IDI-2_FMN"/>
    <property type="match status" value="1"/>
</dbReference>
<keyword evidence="6" id="KW-0460">Magnesium</keyword>
<dbReference type="InterPro" id="IPR000262">
    <property type="entry name" value="FMN-dep_DH"/>
</dbReference>
<dbReference type="PANTHER" id="PTHR43665:SF1">
    <property type="entry name" value="ISOPENTENYL-DIPHOSPHATE DELTA-ISOMERASE"/>
    <property type="match status" value="1"/>
</dbReference>
<dbReference type="AlphaFoldDB" id="B0EVB4"/>
<dbReference type="EC" id="5.3.3.2" evidence="12"/>
<dbReference type="EMBL" id="DS551057">
    <property type="protein sequence ID" value="EDR21526.1"/>
    <property type="molecule type" value="Genomic_DNA"/>
</dbReference>
<dbReference type="GO" id="GO:0016491">
    <property type="term" value="F:oxidoreductase activity"/>
    <property type="evidence" value="ECO:0007669"/>
    <property type="project" value="InterPro"/>
</dbReference>
<keyword evidence="2" id="KW-0963">Cytoplasm</keyword>
<evidence type="ECO:0000256" key="5">
    <source>
        <dbReference type="ARBA" id="ARBA00022723"/>
    </source>
</evidence>
<accession>B0EVB4</accession>
<sequence>MFFLQTKKYTNNIMFLTPSRKLDHLKFCRNNDTQSHQSTHLEDVILEKTCFPKQSLSSIQTQTNFFNKELSIPLIIGAMTGGSNDVKLVNKTLAIAANETNVAIGVGSQRSGLESHDEELLESYRVVRECAPNAFIIGNIGSVQLTEYGEVLDDLISMIKGNAIAVHLNWEQELVQTEGDRSGTDVPRLKEIISKWNGTVIGKQVGHGMMKKDVMICQELGMKAVDIAGIGGTSFAGVECLRAQEKKQYQQNRLGQLLWDFGVPTAMSIWEASQCSLPIIASGGIRNGFDIVKSMTLGASLASITKPFVSLYSEGSEACVKYINSIKNEIQSLLFLCGCPSVNEAHSIPKIITGELYHWMKQRNKMITNNI</sequence>
<dbReference type="KEGG" id="edi:EDI_289600"/>
<evidence type="ECO:0000256" key="4">
    <source>
        <dbReference type="ARBA" id="ARBA00022643"/>
    </source>
</evidence>
<keyword evidence="3" id="KW-0285">Flavoprotein</keyword>
<comment type="cofactor">
    <cofactor evidence="1">
        <name>FMN</name>
        <dbReference type="ChEBI" id="CHEBI:58210"/>
    </cofactor>
</comment>
<dbReference type="Proteomes" id="UP000008076">
    <property type="component" value="Unassembled WGS sequence"/>
</dbReference>
<dbReference type="GO" id="GO:0010181">
    <property type="term" value="F:FMN binding"/>
    <property type="evidence" value="ECO:0007669"/>
    <property type="project" value="InterPro"/>
</dbReference>
<evidence type="ECO:0000256" key="9">
    <source>
        <dbReference type="ARBA" id="ARBA00023235"/>
    </source>
</evidence>
<keyword evidence="8" id="KW-0414">Isoprene biosynthesis</keyword>
<evidence type="ECO:0000256" key="2">
    <source>
        <dbReference type="ARBA" id="ARBA00022490"/>
    </source>
</evidence>
<dbReference type="GO" id="GO:0046872">
    <property type="term" value="F:metal ion binding"/>
    <property type="evidence" value="ECO:0007669"/>
    <property type="project" value="UniProtKB-KW"/>
</dbReference>
<dbReference type="eggNOG" id="ENOG502QTHT">
    <property type="taxonomic scope" value="Eukaryota"/>
</dbReference>
<dbReference type="InterPro" id="IPR013785">
    <property type="entry name" value="Aldolase_TIM"/>
</dbReference>
<keyword evidence="5" id="KW-0479">Metal-binding</keyword>
<organism evidence="13">
    <name type="scientific">Entamoeba dispar (strain ATCC PRA-260 / SAW760)</name>
    <dbReference type="NCBI Taxonomy" id="370354"/>
    <lineage>
        <taxon>Eukaryota</taxon>
        <taxon>Amoebozoa</taxon>
        <taxon>Evosea</taxon>
        <taxon>Archamoebae</taxon>
        <taxon>Mastigamoebida</taxon>
        <taxon>Entamoebidae</taxon>
        <taxon>Entamoeba</taxon>
    </lineage>
</organism>
<dbReference type="Pfam" id="PF01070">
    <property type="entry name" value="FMN_dh"/>
    <property type="match status" value="1"/>
</dbReference>
<evidence type="ECO:0000256" key="7">
    <source>
        <dbReference type="ARBA" id="ARBA00022857"/>
    </source>
</evidence>
<keyword evidence="4" id="KW-0288">FMN</keyword>
<dbReference type="OMA" id="WDWGIPT"/>
<evidence type="ECO:0000256" key="3">
    <source>
        <dbReference type="ARBA" id="ARBA00022630"/>
    </source>
</evidence>
<feature type="domain" description="FMN-dependent dehydrogenase" evidence="11">
    <location>
        <begin position="183"/>
        <end position="345"/>
    </location>
</feature>
<evidence type="ECO:0000256" key="10">
    <source>
        <dbReference type="ARBA" id="ARBA00025810"/>
    </source>
</evidence>
<reference evidence="13" key="1">
    <citation type="submission" date="2007-12" db="EMBL/GenBank/DDBJ databases">
        <title>Annotation of Entamoeba dispar SAW760.</title>
        <authorList>
            <person name="Lorenzi H."/>
            <person name="Inman J."/>
            <person name="Schobel S."/>
            <person name="Amedeo P."/>
            <person name="Caler E."/>
        </authorList>
    </citation>
    <scope>NUCLEOTIDE SEQUENCE [LARGE SCALE GENOMIC DNA]</scope>
    <source>
        <strain evidence="13">ATCC PRA-260 / SAW760</strain>
    </source>
</reference>
<comment type="subunit">
    <text evidence="10">Homooctamer. Dimer of tetramers.</text>
</comment>
<dbReference type="InterPro" id="IPR011179">
    <property type="entry name" value="IPdP_isomerase"/>
</dbReference>
<gene>
    <name evidence="12" type="ORF">EDI_289600</name>
</gene>